<dbReference type="Pfam" id="PF00027">
    <property type="entry name" value="cNMP_binding"/>
    <property type="match status" value="1"/>
</dbReference>
<evidence type="ECO:0000313" key="3">
    <source>
        <dbReference type="Proteomes" id="UP000553034"/>
    </source>
</evidence>
<dbReference type="AlphaFoldDB" id="A0A840END7"/>
<proteinExistence type="predicted"/>
<dbReference type="SUPFAM" id="SSF51206">
    <property type="entry name" value="cAMP-binding domain-like"/>
    <property type="match status" value="1"/>
</dbReference>
<reference evidence="2 3" key="1">
    <citation type="submission" date="2020-08" db="EMBL/GenBank/DDBJ databases">
        <title>Genomic Encyclopedia of Type Strains, Phase IV (KMG-IV): sequencing the most valuable type-strain genomes for metagenomic binning, comparative biology and taxonomic classification.</title>
        <authorList>
            <person name="Goeker M."/>
        </authorList>
    </citation>
    <scope>NUCLEOTIDE SEQUENCE [LARGE SCALE GENOMIC DNA]</scope>
    <source>
        <strain evidence="2 3">DSM 29568</strain>
    </source>
</reference>
<gene>
    <name evidence="2" type="ORF">GGR32_000895</name>
</gene>
<organism evidence="2 3">
    <name type="scientific">Mesonia hippocampi</name>
    <dbReference type="NCBI Taxonomy" id="1628250"/>
    <lineage>
        <taxon>Bacteria</taxon>
        <taxon>Pseudomonadati</taxon>
        <taxon>Bacteroidota</taxon>
        <taxon>Flavobacteriia</taxon>
        <taxon>Flavobacteriales</taxon>
        <taxon>Flavobacteriaceae</taxon>
        <taxon>Mesonia</taxon>
    </lineage>
</organism>
<feature type="domain" description="Cyclic nucleotide-binding" evidence="1">
    <location>
        <begin position="18"/>
        <end position="122"/>
    </location>
</feature>
<dbReference type="InterPro" id="IPR014710">
    <property type="entry name" value="RmlC-like_jellyroll"/>
</dbReference>
<sequence>MASTNCTDTTNLIKHIQAYVSLTDTEITQLTAAIQVKTVKKKEYLVKTGNICKDYYFVSQGCLRMFFIKENGTEQITQFAIENWWMTDHMSLLKQQQSPFYIQAIENTNVIILHSSTAEKLFKKIPALEKYFRIILQHAYAASQFRIKYLYDYSREELYTHFAAHFPDFLQRVPQYMLASYLGFTPEYLSEIRKKLQNNPS</sequence>
<dbReference type="InterPro" id="IPR000595">
    <property type="entry name" value="cNMP-bd_dom"/>
</dbReference>
<dbReference type="InterPro" id="IPR018490">
    <property type="entry name" value="cNMP-bd_dom_sf"/>
</dbReference>
<dbReference type="Proteomes" id="UP000553034">
    <property type="component" value="Unassembled WGS sequence"/>
</dbReference>
<accession>A0A840END7</accession>
<keyword evidence="3" id="KW-1185">Reference proteome</keyword>
<evidence type="ECO:0000313" key="2">
    <source>
        <dbReference type="EMBL" id="MBB4118615.1"/>
    </source>
</evidence>
<comment type="caution">
    <text evidence="2">The sequence shown here is derived from an EMBL/GenBank/DDBJ whole genome shotgun (WGS) entry which is preliminary data.</text>
</comment>
<dbReference type="PROSITE" id="PS50042">
    <property type="entry name" value="CNMP_BINDING_3"/>
    <property type="match status" value="1"/>
</dbReference>
<dbReference type="EMBL" id="JACIFO010000003">
    <property type="protein sequence ID" value="MBB4118615.1"/>
    <property type="molecule type" value="Genomic_DNA"/>
</dbReference>
<evidence type="ECO:0000259" key="1">
    <source>
        <dbReference type="PROSITE" id="PS50042"/>
    </source>
</evidence>
<dbReference type="Gene3D" id="2.60.120.10">
    <property type="entry name" value="Jelly Rolls"/>
    <property type="match status" value="1"/>
</dbReference>
<protein>
    <submittedName>
        <fullName evidence="2">CRP-like cAMP-binding protein</fullName>
    </submittedName>
</protein>
<dbReference type="RefSeq" id="WP_183476869.1">
    <property type="nucleotide sequence ID" value="NZ_JACIFO010000003.1"/>
</dbReference>
<dbReference type="CDD" id="cd00038">
    <property type="entry name" value="CAP_ED"/>
    <property type="match status" value="1"/>
</dbReference>
<name>A0A840END7_9FLAO</name>